<organism evidence="1 2">
    <name type="scientific">Ameca splendens</name>
    <dbReference type="NCBI Taxonomy" id="208324"/>
    <lineage>
        <taxon>Eukaryota</taxon>
        <taxon>Metazoa</taxon>
        <taxon>Chordata</taxon>
        <taxon>Craniata</taxon>
        <taxon>Vertebrata</taxon>
        <taxon>Euteleostomi</taxon>
        <taxon>Actinopterygii</taxon>
        <taxon>Neopterygii</taxon>
        <taxon>Teleostei</taxon>
        <taxon>Neoteleostei</taxon>
        <taxon>Acanthomorphata</taxon>
        <taxon>Ovalentaria</taxon>
        <taxon>Atherinomorphae</taxon>
        <taxon>Cyprinodontiformes</taxon>
        <taxon>Goodeidae</taxon>
        <taxon>Ameca</taxon>
    </lineage>
</organism>
<evidence type="ECO:0000313" key="1">
    <source>
        <dbReference type="EMBL" id="MEQ2284282.1"/>
    </source>
</evidence>
<keyword evidence="2" id="KW-1185">Reference proteome</keyword>
<gene>
    <name evidence="1" type="ORF">AMECASPLE_019979</name>
</gene>
<comment type="caution">
    <text evidence="1">The sequence shown here is derived from an EMBL/GenBank/DDBJ whole genome shotgun (WGS) entry which is preliminary data.</text>
</comment>
<proteinExistence type="predicted"/>
<name>A0ABV0XS94_9TELE</name>
<dbReference type="EMBL" id="JAHRIP010011045">
    <property type="protein sequence ID" value="MEQ2284282.1"/>
    <property type="molecule type" value="Genomic_DNA"/>
</dbReference>
<protein>
    <submittedName>
        <fullName evidence="1">Uncharacterized protein</fullName>
    </submittedName>
</protein>
<reference evidence="1 2" key="1">
    <citation type="submission" date="2021-06" db="EMBL/GenBank/DDBJ databases">
        <authorList>
            <person name="Palmer J.M."/>
        </authorList>
    </citation>
    <scope>NUCLEOTIDE SEQUENCE [LARGE SCALE GENOMIC DNA]</scope>
    <source>
        <strain evidence="1 2">AS_MEX2019</strain>
        <tissue evidence="1">Muscle</tissue>
    </source>
</reference>
<accession>A0ABV0XS94</accession>
<evidence type="ECO:0000313" key="2">
    <source>
        <dbReference type="Proteomes" id="UP001469553"/>
    </source>
</evidence>
<sequence length="89" mass="10071">MGILQRTRSAIRRQAQWSDILWFDGARRGLLPWAFSFSGEDPVWFSTTGPTAGILQVALHSPCHQLLHVSSDQLFKLISLFSTLPLYLN</sequence>
<dbReference type="Proteomes" id="UP001469553">
    <property type="component" value="Unassembled WGS sequence"/>
</dbReference>